<protein>
    <submittedName>
        <fullName evidence="8">Coiled-coil domain-containing protein 85C-A</fullName>
    </submittedName>
</protein>
<reference evidence="8" key="1">
    <citation type="submission" date="2023-03" db="EMBL/GenBank/DDBJ databases">
        <authorList>
            <person name="Steffen K."/>
            <person name="Cardenas P."/>
        </authorList>
    </citation>
    <scope>NUCLEOTIDE SEQUENCE</scope>
</reference>
<keyword evidence="7" id="KW-0812">Transmembrane</keyword>
<dbReference type="AlphaFoldDB" id="A0AA35QZH6"/>
<dbReference type="EMBL" id="CASHTH010000344">
    <property type="protein sequence ID" value="CAI7998314.1"/>
    <property type="molecule type" value="Genomic_DNA"/>
</dbReference>
<evidence type="ECO:0000313" key="8">
    <source>
        <dbReference type="EMBL" id="CAI7998314.1"/>
    </source>
</evidence>
<accession>A0AA35QZH6</accession>
<gene>
    <name evidence="8" type="ORF">GBAR_LOCUS2399</name>
</gene>
<evidence type="ECO:0000256" key="3">
    <source>
        <dbReference type="ARBA" id="ARBA00022949"/>
    </source>
</evidence>
<feature type="coiled-coil region" evidence="5">
    <location>
        <begin position="43"/>
        <end position="77"/>
    </location>
</feature>
<evidence type="ECO:0000256" key="6">
    <source>
        <dbReference type="SAM" id="MobiDB-lite"/>
    </source>
</evidence>
<sequence>METAKKLTAEVHLLRKLCRSLDAQRKKSHQEAVEWQNFGRFTAGVLQKEVEGFERKLRVLQERMDGLVRENGELQEMCFYLDKTRQKSSAEGVDARTTAGTTAVGRTGGTKQQGSLRVPMHSMCAEEMNKDSGPPLQYAGITSDNTLRDKKGKNKFNLLDTKDPQATVTMLQKRLEKLESEKLELVKSLSAAHLLAAHIQPTLPSGSSGATLPLPPTVQQPVLPPEFQALLKSCRDDEDRSSPTQSSGLNISADMIMQAVAVSVLPIVSAGLSCYIPFAQLLDMCRRMDAMETNGFSGPDEEKEVALLRVLMSVSKKA</sequence>
<comment type="subcellular location">
    <subcellularLocation>
        <location evidence="1">Cell junction</location>
        <location evidence="1">Adherens junction</location>
    </subcellularLocation>
</comment>
<evidence type="ECO:0000313" key="9">
    <source>
        <dbReference type="Proteomes" id="UP001174909"/>
    </source>
</evidence>
<keyword evidence="4 5" id="KW-0175">Coiled coil</keyword>
<evidence type="ECO:0000256" key="2">
    <source>
        <dbReference type="ARBA" id="ARBA00009052"/>
    </source>
</evidence>
<proteinExistence type="inferred from homology"/>
<feature type="region of interest" description="Disordered" evidence="6">
    <location>
        <begin position="91"/>
        <end position="116"/>
    </location>
</feature>
<feature type="compositionally biased region" description="Low complexity" evidence="6">
    <location>
        <begin position="95"/>
        <end position="105"/>
    </location>
</feature>
<dbReference type="PANTHER" id="PTHR13546">
    <property type="entry name" value="RE60986P"/>
    <property type="match status" value="1"/>
</dbReference>
<feature type="transmembrane region" description="Helical" evidence="7">
    <location>
        <begin position="255"/>
        <end position="278"/>
    </location>
</feature>
<keyword evidence="3" id="KW-0965">Cell junction</keyword>
<name>A0AA35QZH6_GEOBA</name>
<comment type="similarity">
    <text evidence="2">Belongs to the CCDC85 family.</text>
</comment>
<dbReference type="Pfam" id="PF10226">
    <property type="entry name" value="CCDC85"/>
    <property type="match status" value="1"/>
</dbReference>
<organism evidence="8 9">
    <name type="scientific">Geodia barretti</name>
    <name type="common">Barrett's horny sponge</name>
    <dbReference type="NCBI Taxonomy" id="519541"/>
    <lineage>
        <taxon>Eukaryota</taxon>
        <taxon>Metazoa</taxon>
        <taxon>Porifera</taxon>
        <taxon>Demospongiae</taxon>
        <taxon>Heteroscleromorpha</taxon>
        <taxon>Tetractinellida</taxon>
        <taxon>Astrophorina</taxon>
        <taxon>Geodiidae</taxon>
        <taxon>Geodia</taxon>
    </lineage>
</organism>
<keyword evidence="7" id="KW-0472">Membrane</keyword>
<dbReference type="InterPro" id="IPR019359">
    <property type="entry name" value="CCDC85"/>
</dbReference>
<evidence type="ECO:0000256" key="4">
    <source>
        <dbReference type="ARBA" id="ARBA00023054"/>
    </source>
</evidence>
<comment type="caution">
    <text evidence="8">The sequence shown here is derived from an EMBL/GenBank/DDBJ whole genome shotgun (WGS) entry which is preliminary data.</text>
</comment>
<dbReference type="PANTHER" id="PTHR13546:SF15">
    <property type="entry name" value="CCDC85"/>
    <property type="match status" value="1"/>
</dbReference>
<dbReference type="Proteomes" id="UP001174909">
    <property type="component" value="Unassembled WGS sequence"/>
</dbReference>
<evidence type="ECO:0000256" key="1">
    <source>
        <dbReference type="ARBA" id="ARBA00004536"/>
    </source>
</evidence>
<keyword evidence="9" id="KW-1185">Reference proteome</keyword>
<evidence type="ECO:0000256" key="7">
    <source>
        <dbReference type="SAM" id="Phobius"/>
    </source>
</evidence>
<evidence type="ECO:0000256" key="5">
    <source>
        <dbReference type="SAM" id="Coils"/>
    </source>
</evidence>
<dbReference type="GO" id="GO:0005912">
    <property type="term" value="C:adherens junction"/>
    <property type="evidence" value="ECO:0007669"/>
    <property type="project" value="UniProtKB-SubCell"/>
</dbReference>
<keyword evidence="7" id="KW-1133">Transmembrane helix</keyword>